<dbReference type="Gramene" id="FCD_00002182-RA">
    <property type="protein sequence ID" value="FCD_00002182-RA:cds"/>
    <property type="gene ID" value="FCD_00002182"/>
</dbReference>
<feature type="region of interest" description="Disordered" evidence="1">
    <location>
        <begin position="101"/>
        <end position="153"/>
    </location>
</feature>
<proteinExistence type="predicted"/>
<accession>A0AA88D150</accession>
<dbReference type="Proteomes" id="UP001187192">
    <property type="component" value="Unassembled WGS sequence"/>
</dbReference>
<sequence>MKHERNVDEESQRDQNNQRNNGGIGIETPTGQNPKLDLNQIHQSHHQKPAPEHRSESGHHHPRPQRHPIHMPEMVLKTLSSSAAAGTAGFADLDRLLQRKGDEAGEKERAEGVHVKGYEALGDVGSGGAGFGGSDEGGSGVGGWVPAEAEEES</sequence>
<feature type="compositionally biased region" description="Basic residues" evidence="1">
    <location>
        <begin position="60"/>
        <end position="69"/>
    </location>
</feature>
<gene>
    <name evidence="2" type="ORF">TIFTF001_000369</name>
</gene>
<organism evidence="2 3">
    <name type="scientific">Ficus carica</name>
    <name type="common">Common fig</name>
    <dbReference type="NCBI Taxonomy" id="3494"/>
    <lineage>
        <taxon>Eukaryota</taxon>
        <taxon>Viridiplantae</taxon>
        <taxon>Streptophyta</taxon>
        <taxon>Embryophyta</taxon>
        <taxon>Tracheophyta</taxon>
        <taxon>Spermatophyta</taxon>
        <taxon>Magnoliopsida</taxon>
        <taxon>eudicotyledons</taxon>
        <taxon>Gunneridae</taxon>
        <taxon>Pentapetalae</taxon>
        <taxon>rosids</taxon>
        <taxon>fabids</taxon>
        <taxon>Rosales</taxon>
        <taxon>Moraceae</taxon>
        <taxon>Ficeae</taxon>
        <taxon>Ficus</taxon>
    </lineage>
</organism>
<feature type="compositionally biased region" description="Basic and acidic residues" evidence="1">
    <location>
        <begin position="49"/>
        <end position="59"/>
    </location>
</feature>
<evidence type="ECO:0000256" key="1">
    <source>
        <dbReference type="SAM" id="MobiDB-lite"/>
    </source>
</evidence>
<dbReference type="EMBL" id="BTGU01000001">
    <property type="protein sequence ID" value="GMN23994.1"/>
    <property type="molecule type" value="Genomic_DNA"/>
</dbReference>
<feature type="compositionally biased region" description="Basic and acidic residues" evidence="1">
    <location>
        <begin position="1"/>
        <end position="13"/>
    </location>
</feature>
<feature type="compositionally biased region" description="Basic and acidic residues" evidence="1">
    <location>
        <begin position="101"/>
        <end position="117"/>
    </location>
</feature>
<dbReference type="AlphaFoldDB" id="A0AA88D150"/>
<comment type="caution">
    <text evidence="2">The sequence shown here is derived from an EMBL/GenBank/DDBJ whole genome shotgun (WGS) entry which is preliminary data.</text>
</comment>
<feature type="compositionally biased region" description="Gly residues" evidence="1">
    <location>
        <begin position="124"/>
        <end position="143"/>
    </location>
</feature>
<evidence type="ECO:0000313" key="3">
    <source>
        <dbReference type="Proteomes" id="UP001187192"/>
    </source>
</evidence>
<name>A0AA88D150_FICCA</name>
<reference evidence="2" key="1">
    <citation type="submission" date="2023-07" db="EMBL/GenBank/DDBJ databases">
        <title>draft genome sequence of fig (Ficus carica).</title>
        <authorList>
            <person name="Takahashi T."/>
            <person name="Nishimura K."/>
        </authorList>
    </citation>
    <scope>NUCLEOTIDE SEQUENCE</scope>
</reference>
<keyword evidence="3" id="KW-1185">Reference proteome</keyword>
<evidence type="ECO:0000313" key="2">
    <source>
        <dbReference type="EMBL" id="GMN23994.1"/>
    </source>
</evidence>
<protein>
    <submittedName>
        <fullName evidence="2">Uncharacterized protein</fullName>
    </submittedName>
</protein>
<feature type="region of interest" description="Disordered" evidence="1">
    <location>
        <begin position="1"/>
        <end position="74"/>
    </location>
</feature>